<evidence type="ECO:0000313" key="1">
    <source>
        <dbReference type="EMBL" id="GMF06280.1"/>
    </source>
</evidence>
<comment type="caution">
    <text evidence="1">The sequence shown here is derived from an EMBL/GenBank/DDBJ whole genome shotgun (WGS) entry which is preliminary data.</text>
</comment>
<evidence type="ECO:0000313" key="2">
    <source>
        <dbReference type="Proteomes" id="UP001165064"/>
    </source>
</evidence>
<organism evidence="1 2">
    <name type="scientific">Ambrosiozyma monospora</name>
    <name type="common">Yeast</name>
    <name type="synonym">Endomycopsis monosporus</name>
    <dbReference type="NCBI Taxonomy" id="43982"/>
    <lineage>
        <taxon>Eukaryota</taxon>
        <taxon>Fungi</taxon>
        <taxon>Dikarya</taxon>
        <taxon>Ascomycota</taxon>
        <taxon>Saccharomycotina</taxon>
        <taxon>Pichiomycetes</taxon>
        <taxon>Pichiales</taxon>
        <taxon>Pichiaceae</taxon>
        <taxon>Ambrosiozyma</taxon>
    </lineage>
</organism>
<dbReference type="EMBL" id="BSXS01015010">
    <property type="protein sequence ID" value="GMF06280.1"/>
    <property type="molecule type" value="Genomic_DNA"/>
</dbReference>
<keyword evidence="2" id="KW-1185">Reference proteome</keyword>
<proteinExistence type="predicted"/>
<reference evidence="1" key="1">
    <citation type="submission" date="2023-04" db="EMBL/GenBank/DDBJ databases">
        <title>Ambrosiozyma monospora NBRC 10751.</title>
        <authorList>
            <person name="Ichikawa N."/>
            <person name="Sato H."/>
            <person name="Tonouchi N."/>
        </authorList>
    </citation>
    <scope>NUCLEOTIDE SEQUENCE</scope>
    <source>
        <strain evidence="1">NBRC 10751</strain>
    </source>
</reference>
<dbReference type="Proteomes" id="UP001165064">
    <property type="component" value="Unassembled WGS sequence"/>
</dbReference>
<sequence length="117" mass="10775">MAAIIQGGIGASIGLDINTSVLGDAAGAVTSAAGDVTSAAGDVTSAAGSAISTLAADATSAVGDVTSVAGSIASGLFPSVLPTATGVCASDSNAVNCYSYCGDAITAAEACLTDVLG</sequence>
<name>A0ACB5UA05_AMBMO</name>
<gene>
    <name evidence="1" type="ORF">Amon02_001263000</name>
</gene>
<protein>
    <submittedName>
        <fullName evidence="1">Unnamed protein product</fullName>
    </submittedName>
</protein>
<accession>A0ACB5UA05</accession>